<dbReference type="Gene3D" id="3.20.20.70">
    <property type="entry name" value="Aldolase class I"/>
    <property type="match status" value="1"/>
</dbReference>
<dbReference type="InterPro" id="IPR002241">
    <property type="entry name" value="Glyco_hydro_27"/>
</dbReference>
<evidence type="ECO:0000256" key="6">
    <source>
        <dbReference type="ARBA" id="ARBA00023295"/>
    </source>
</evidence>
<gene>
    <name evidence="10" type="ORF">BSTOLATCC_MIC50844</name>
</gene>
<keyword evidence="6 7" id="KW-0326">Glycosidase</keyword>
<dbReference type="EMBL" id="CAJZBQ010000051">
    <property type="protein sequence ID" value="CAG9330244.1"/>
    <property type="molecule type" value="Genomic_DNA"/>
</dbReference>
<evidence type="ECO:0000313" key="11">
    <source>
        <dbReference type="Proteomes" id="UP001162131"/>
    </source>
</evidence>
<evidence type="ECO:0000256" key="3">
    <source>
        <dbReference type="ARBA" id="ARBA00012755"/>
    </source>
</evidence>
<reference evidence="10" key="1">
    <citation type="submission" date="2021-09" db="EMBL/GenBank/DDBJ databases">
        <authorList>
            <consortium name="AG Swart"/>
            <person name="Singh M."/>
            <person name="Singh A."/>
            <person name="Seah K."/>
            <person name="Emmerich C."/>
        </authorList>
    </citation>
    <scope>NUCLEOTIDE SEQUENCE</scope>
    <source>
        <strain evidence="10">ATCC30299</strain>
    </source>
</reference>
<comment type="caution">
    <text evidence="10">The sequence shown here is derived from an EMBL/GenBank/DDBJ whole genome shotgun (WGS) entry which is preliminary data.</text>
</comment>
<keyword evidence="5 7" id="KW-0378">Hydrolase</keyword>
<dbReference type="PANTHER" id="PTHR11452:SF75">
    <property type="entry name" value="ALPHA-GALACTOSIDASE MEL1"/>
    <property type="match status" value="1"/>
</dbReference>
<evidence type="ECO:0000256" key="8">
    <source>
        <dbReference type="SAM" id="SignalP"/>
    </source>
</evidence>
<dbReference type="SUPFAM" id="SSF51445">
    <property type="entry name" value="(Trans)glycosidases"/>
    <property type="match status" value="1"/>
</dbReference>
<dbReference type="InterPro" id="IPR013780">
    <property type="entry name" value="Glyco_hydro_b"/>
</dbReference>
<evidence type="ECO:0000256" key="7">
    <source>
        <dbReference type="RuleBase" id="RU361168"/>
    </source>
</evidence>
<dbReference type="GO" id="GO:0005975">
    <property type="term" value="P:carbohydrate metabolic process"/>
    <property type="evidence" value="ECO:0007669"/>
    <property type="project" value="InterPro"/>
</dbReference>
<dbReference type="SUPFAM" id="SSF51011">
    <property type="entry name" value="Glycosyl hydrolase domain"/>
    <property type="match status" value="1"/>
</dbReference>
<sequence length="383" mass="42161">MGLSFLLLILSSAFALNNGLGKTPQMGWSTWNHFACNINATVITSAASAMVSSGLSAKGYQYINIDDCWALHQRNANDQLVPDPTKFPQGISGVANYVHSLGLKLGIYSDAGTNTCQGQPGSLDNEQTDANSFASWEIDYLKYDNCNNQNVPPKVRYTDMRVALSQCGRSIFYSICDWGEGDVWTWGNITGNSWRTTQDIKDVWQSMMLNFYLNSMHSQYAGPGGWNDPDMLEVGNGGMNFEEYKSHFSLWALSKAPLIIGCDLTQMSNETLYILGNSDVIAINQDPLGIQATCRLACDYQNYLTGVDVQVWAGQLSGGSQVVALMNWSVLKRNYHLNLRDIAITGNATIYELWDKTTTSGNFIAATGIPPHGIKIYKVTPTS</sequence>
<dbReference type="PRINTS" id="PR00740">
    <property type="entry name" value="GLHYDRLASE27"/>
</dbReference>
<accession>A0AAU9JW65</accession>
<evidence type="ECO:0000259" key="9">
    <source>
        <dbReference type="Pfam" id="PF17801"/>
    </source>
</evidence>
<organism evidence="10 11">
    <name type="scientific">Blepharisma stoltei</name>
    <dbReference type="NCBI Taxonomy" id="1481888"/>
    <lineage>
        <taxon>Eukaryota</taxon>
        <taxon>Sar</taxon>
        <taxon>Alveolata</taxon>
        <taxon>Ciliophora</taxon>
        <taxon>Postciliodesmatophora</taxon>
        <taxon>Heterotrichea</taxon>
        <taxon>Heterotrichida</taxon>
        <taxon>Blepharismidae</taxon>
        <taxon>Blepharisma</taxon>
    </lineage>
</organism>
<keyword evidence="7" id="KW-1015">Disulfide bond</keyword>
<dbReference type="Proteomes" id="UP001162131">
    <property type="component" value="Unassembled WGS sequence"/>
</dbReference>
<dbReference type="InterPro" id="IPR017853">
    <property type="entry name" value="GH"/>
</dbReference>
<feature type="signal peptide" evidence="8">
    <location>
        <begin position="1"/>
        <end position="15"/>
    </location>
</feature>
<dbReference type="AlphaFoldDB" id="A0AAU9JW65"/>
<evidence type="ECO:0000256" key="4">
    <source>
        <dbReference type="ARBA" id="ARBA00022729"/>
    </source>
</evidence>
<dbReference type="EC" id="3.2.1.22" evidence="3 7"/>
<comment type="catalytic activity">
    <reaction evidence="1 7">
        <text>Hydrolysis of terminal, non-reducing alpha-D-galactose residues in alpha-D-galactosides, including galactose oligosaccharides, galactomannans and galactolipids.</text>
        <dbReference type="EC" id="3.2.1.22"/>
    </reaction>
</comment>
<comment type="similarity">
    <text evidence="2 7">Belongs to the glycosyl hydrolase 27 family.</text>
</comment>
<dbReference type="InterPro" id="IPR013785">
    <property type="entry name" value="Aldolase_TIM"/>
</dbReference>
<dbReference type="PANTHER" id="PTHR11452">
    <property type="entry name" value="ALPHA-GALACTOSIDASE/ALPHA-N-ACETYLGALACTOSAMINIDASE"/>
    <property type="match status" value="1"/>
</dbReference>
<dbReference type="PROSITE" id="PS00512">
    <property type="entry name" value="ALPHA_GALACTOSIDASE"/>
    <property type="match status" value="1"/>
</dbReference>
<evidence type="ECO:0000256" key="1">
    <source>
        <dbReference type="ARBA" id="ARBA00001255"/>
    </source>
</evidence>
<evidence type="ECO:0000313" key="10">
    <source>
        <dbReference type="EMBL" id="CAG9330244.1"/>
    </source>
</evidence>
<dbReference type="FunFam" id="3.20.20.70:FF:000093">
    <property type="entry name" value="Alpha-galactosidase"/>
    <property type="match status" value="1"/>
</dbReference>
<keyword evidence="11" id="KW-1185">Reference proteome</keyword>
<dbReference type="GO" id="GO:0004557">
    <property type="term" value="F:alpha-galactosidase activity"/>
    <property type="evidence" value="ECO:0007669"/>
    <property type="project" value="UniProtKB-EC"/>
</dbReference>
<evidence type="ECO:0000256" key="2">
    <source>
        <dbReference type="ARBA" id="ARBA00009743"/>
    </source>
</evidence>
<proteinExistence type="inferred from homology"/>
<feature type="chain" id="PRO_5043392593" description="Alpha-galactosidase" evidence="8">
    <location>
        <begin position="16"/>
        <end position="383"/>
    </location>
</feature>
<dbReference type="Gene3D" id="2.60.40.1180">
    <property type="entry name" value="Golgi alpha-mannosidase II"/>
    <property type="match status" value="1"/>
</dbReference>
<evidence type="ECO:0000256" key="5">
    <source>
        <dbReference type="ARBA" id="ARBA00022801"/>
    </source>
</evidence>
<keyword evidence="4 8" id="KW-0732">Signal</keyword>
<dbReference type="Pfam" id="PF17801">
    <property type="entry name" value="Melibiase_C"/>
    <property type="match status" value="1"/>
</dbReference>
<dbReference type="CDD" id="cd14792">
    <property type="entry name" value="GH27"/>
    <property type="match status" value="1"/>
</dbReference>
<feature type="domain" description="Alpha galactosidase C-terminal" evidence="9">
    <location>
        <begin position="308"/>
        <end position="379"/>
    </location>
</feature>
<dbReference type="InterPro" id="IPR041233">
    <property type="entry name" value="Melibiase_C"/>
</dbReference>
<dbReference type="InterPro" id="IPR000111">
    <property type="entry name" value="Glyco_hydro_27/36_CS"/>
</dbReference>
<protein>
    <recommendedName>
        <fullName evidence="3 7">Alpha-galactosidase</fullName>
        <ecNumber evidence="3 7">3.2.1.22</ecNumber>
    </recommendedName>
    <alternativeName>
        <fullName evidence="7">Melibiase</fullName>
    </alternativeName>
</protein>
<name>A0AAU9JW65_9CILI</name>
<dbReference type="Pfam" id="PF16499">
    <property type="entry name" value="Melibiase_2"/>
    <property type="match status" value="1"/>
</dbReference>